<evidence type="ECO:0000313" key="7">
    <source>
        <dbReference type="Proteomes" id="UP000292935"/>
    </source>
</evidence>
<dbReference type="Proteomes" id="UP000292935">
    <property type="component" value="Unassembled WGS sequence"/>
</dbReference>
<keyword evidence="3" id="KW-0804">Transcription</keyword>
<dbReference type="InterPro" id="IPR050109">
    <property type="entry name" value="HTH-type_TetR-like_transc_reg"/>
</dbReference>
<dbReference type="InterPro" id="IPR009057">
    <property type="entry name" value="Homeodomain-like_sf"/>
</dbReference>
<dbReference type="EMBL" id="SDPO01000002">
    <property type="protein sequence ID" value="RXZ49204.1"/>
    <property type="molecule type" value="Genomic_DNA"/>
</dbReference>
<evidence type="ECO:0000256" key="2">
    <source>
        <dbReference type="ARBA" id="ARBA00023125"/>
    </source>
</evidence>
<dbReference type="Pfam" id="PF00440">
    <property type="entry name" value="TetR_N"/>
    <property type="match status" value="1"/>
</dbReference>
<organism evidence="6 7">
    <name type="scientific">Agromyces fucosus</name>
    <dbReference type="NCBI Taxonomy" id="41985"/>
    <lineage>
        <taxon>Bacteria</taxon>
        <taxon>Bacillati</taxon>
        <taxon>Actinomycetota</taxon>
        <taxon>Actinomycetes</taxon>
        <taxon>Micrococcales</taxon>
        <taxon>Microbacteriaceae</taxon>
        <taxon>Agromyces</taxon>
    </lineage>
</organism>
<dbReference type="PROSITE" id="PS50977">
    <property type="entry name" value="HTH_TETR_2"/>
    <property type="match status" value="1"/>
</dbReference>
<evidence type="ECO:0000259" key="5">
    <source>
        <dbReference type="PROSITE" id="PS50977"/>
    </source>
</evidence>
<feature type="domain" description="HTH tetR-type" evidence="5">
    <location>
        <begin position="8"/>
        <end position="68"/>
    </location>
</feature>
<dbReference type="SUPFAM" id="SSF46689">
    <property type="entry name" value="Homeodomain-like"/>
    <property type="match status" value="1"/>
</dbReference>
<keyword evidence="2 4" id="KW-0238">DNA-binding</keyword>
<dbReference type="RefSeq" id="WP_129231377.1">
    <property type="nucleotide sequence ID" value="NZ_SDPO01000002.1"/>
</dbReference>
<reference evidence="6 7" key="1">
    <citation type="submission" date="2019-01" db="EMBL/GenBank/DDBJ databases">
        <authorList>
            <person name="Li J."/>
        </authorList>
    </citation>
    <scope>NUCLEOTIDE SEQUENCE [LARGE SCALE GENOMIC DNA]</scope>
    <source>
        <strain evidence="6 7">CCUG 35506</strain>
    </source>
</reference>
<dbReference type="InterPro" id="IPR001647">
    <property type="entry name" value="HTH_TetR"/>
</dbReference>
<keyword evidence="1" id="KW-0805">Transcription regulation</keyword>
<dbReference type="PANTHER" id="PTHR30055">
    <property type="entry name" value="HTH-TYPE TRANSCRIPTIONAL REGULATOR RUTR"/>
    <property type="match status" value="1"/>
</dbReference>
<dbReference type="AlphaFoldDB" id="A0A4Q2JQ53"/>
<name>A0A4Q2JQ53_9MICO</name>
<evidence type="ECO:0000256" key="4">
    <source>
        <dbReference type="PROSITE-ProRule" id="PRU00335"/>
    </source>
</evidence>
<protein>
    <submittedName>
        <fullName evidence="6">TetR family transcriptional regulator</fullName>
    </submittedName>
</protein>
<comment type="caution">
    <text evidence="6">The sequence shown here is derived from an EMBL/GenBank/DDBJ whole genome shotgun (WGS) entry which is preliminary data.</text>
</comment>
<dbReference type="SUPFAM" id="SSF48498">
    <property type="entry name" value="Tetracyclin repressor-like, C-terminal domain"/>
    <property type="match status" value="1"/>
</dbReference>
<dbReference type="Gene3D" id="1.10.357.10">
    <property type="entry name" value="Tetracycline Repressor, domain 2"/>
    <property type="match status" value="1"/>
</dbReference>
<evidence type="ECO:0000256" key="3">
    <source>
        <dbReference type="ARBA" id="ARBA00023163"/>
    </source>
</evidence>
<gene>
    <name evidence="6" type="ORF">ESP57_09730</name>
</gene>
<proteinExistence type="predicted"/>
<sequence length="203" mass="22189">MARPKRQEERRSQLVAAAQRAIAAHGPDGARLNRVAEEAGLTSGAVLYYYPDIDELMFEANRAGMERFYEERVRMLEALDDDPVERLLALAKSGLPSGAGDTEVRLLCELGGSAGRNPLMASLLTTLYDRQVGMYQVVLEQGAARGHFTLSQPSLVIARNLVALEDAYGYRIIAQHPTIDHHAALELIVSYARLATGHALTSS</sequence>
<dbReference type="InterPro" id="IPR036271">
    <property type="entry name" value="Tet_transcr_reg_TetR-rel_C_sf"/>
</dbReference>
<evidence type="ECO:0000313" key="6">
    <source>
        <dbReference type="EMBL" id="RXZ49204.1"/>
    </source>
</evidence>
<dbReference type="GO" id="GO:0000976">
    <property type="term" value="F:transcription cis-regulatory region binding"/>
    <property type="evidence" value="ECO:0007669"/>
    <property type="project" value="TreeGrafter"/>
</dbReference>
<evidence type="ECO:0000256" key="1">
    <source>
        <dbReference type="ARBA" id="ARBA00023015"/>
    </source>
</evidence>
<keyword evidence="7" id="KW-1185">Reference proteome</keyword>
<feature type="DNA-binding region" description="H-T-H motif" evidence="4">
    <location>
        <begin position="31"/>
        <end position="50"/>
    </location>
</feature>
<accession>A0A4Q2JQ53</accession>
<dbReference type="PANTHER" id="PTHR30055:SF234">
    <property type="entry name" value="HTH-TYPE TRANSCRIPTIONAL REGULATOR BETI"/>
    <property type="match status" value="1"/>
</dbReference>
<dbReference type="OrthoDB" id="3288227at2"/>
<dbReference type="GO" id="GO:0003700">
    <property type="term" value="F:DNA-binding transcription factor activity"/>
    <property type="evidence" value="ECO:0007669"/>
    <property type="project" value="TreeGrafter"/>
</dbReference>